<name>A0AAD8VQG9_LOLMU</name>
<comment type="caution">
    <text evidence="1">The sequence shown here is derived from an EMBL/GenBank/DDBJ whole genome shotgun (WGS) entry which is preliminary data.</text>
</comment>
<sequence length="231" mass="25037">MLEHTFSQQSITRGTTLRRQLGDCKKLDSSAHEYFNKVKTLTDTLTSIGQPLHAEEQVAIADNYSGYTTSYSVDPTWYFDTGATDHMTSEMAKLNSQGPYRGHGKVCTADGSGTGRGSRLEVLDAPVDVHVDRCMAHATTPRPVAPPLPLWATALTPRRASGRYHATALASAYGWAAAYVASAWVAARLPTSCWAGAAQRVAQRVAYALRPSWATFAWATVCVARAFCHVA</sequence>
<dbReference type="PANTHER" id="PTHR47481">
    <property type="match status" value="1"/>
</dbReference>
<dbReference type="EMBL" id="JAUUTY010000006">
    <property type="protein sequence ID" value="KAK1613986.1"/>
    <property type="molecule type" value="Genomic_DNA"/>
</dbReference>
<keyword evidence="2" id="KW-1185">Reference proteome</keyword>
<proteinExistence type="predicted"/>
<organism evidence="1 2">
    <name type="scientific">Lolium multiflorum</name>
    <name type="common">Italian ryegrass</name>
    <name type="synonym">Lolium perenne subsp. multiflorum</name>
    <dbReference type="NCBI Taxonomy" id="4521"/>
    <lineage>
        <taxon>Eukaryota</taxon>
        <taxon>Viridiplantae</taxon>
        <taxon>Streptophyta</taxon>
        <taxon>Embryophyta</taxon>
        <taxon>Tracheophyta</taxon>
        <taxon>Spermatophyta</taxon>
        <taxon>Magnoliopsida</taxon>
        <taxon>Liliopsida</taxon>
        <taxon>Poales</taxon>
        <taxon>Poaceae</taxon>
        <taxon>BOP clade</taxon>
        <taxon>Pooideae</taxon>
        <taxon>Poodae</taxon>
        <taxon>Poeae</taxon>
        <taxon>Poeae Chloroplast Group 2 (Poeae type)</taxon>
        <taxon>Loliodinae</taxon>
        <taxon>Loliinae</taxon>
        <taxon>Lolium</taxon>
    </lineage>
</organism>
<dbReference type="PANTHER" id="PTHR47481:SF31">
    <property type="entry name" value="OS01G0873500 PROTEIN"/>
    <property type="match status" value="1"/>
</dbReference>
<reference evidence="1" key="1">
    <citation type="submission" date="2023-07" db="EMBL/GenBank/DDBJ databases">
        <title>A chromosome-level genome assembly of Lolium multiflorum.</title>
        <authorList>
            <person name="Chen Y."/>
            <person name="Copetti D."/>
            <person name="Kolliker R."/>
            <person name="Studer B."/>
        </authorList>
    </citation>
    <scope>NUCLEOTIDE SEQUENCE</scope>
    <source>
        <strain evidence="1">02402/16</strain>
        <tissue evidence="1">Leaf</tissue>
    </source>
</reference>
<dbReference type="AlphaFoldDB" id="A0AAD8VQG9"/>
<accession>A0AAD8VQG9</accession>
<dbReference type="Proteomes" id="UP001231189">
    <property type="component" value="Unassembled WGS sequence"/>
</dbReference>
<evidence type="ECO:0000313" key="2">
    <source>
        <dbReference type="Proteomes" id="UP001231189"/>
    </source>
</evidence>
<gene>
    <name evidence="1" type="ORF">QYE76_019503</name>
</gene>
<protein>
    <submittedName>
        <fullName evidence="1">Uncharacterized protein</fullName>
    </submittedName>
</protein>
<evidence type="ECO:0000313" key="1">
    <source>
        <dbReference type="EMBL" id="KAK1613986.1"/>
    </source>
</evidence>